<reference evidence="2" key="1">
    <citation type="journal article" date="2019" name="Int. J. Syst. Evol. Microbiol.">
        <title>The Global Catalogue of Microorganisms (GCM) 10K type strain sequencing project: providing services to taxonomists for standard genome sequencing and annotation.</title>
        <authorList>
            <consortium name="The Broad Institute Genomics Platform"/>
            <consortium name="The Broad Institute Genome Sequencing Center for Infectious Disease"/>
            <person name="Wu L."/>
            <person name="Ma J."/>
        </authorList>
    </citation>
    <scope>NUCLEOTIDE SEQUENCE [LARGE SCALE GENOMIC DNA]</scope>
    <source>
        <strain evidence="2">JCM 17326</strain>
    </source>
</reference>
<name>A0ABP6ZKN2_9ACTN</name>
<evidence type="ECO:0008006" key="3">
    <source>
        <dbReference type="Google" id="ProtNLM"/>
    </source>
</evidence>
<accession>A0ABP6ZKN2</accession>
<evidence type="ECO:0000313" key="2">
    <source>
        <dbReference type="Proteomes" id="UP001500630"/>
    </source>
</evidence>
<gene>
    <name evidence="1" type="ORF">GCM10022419_112610</name>
</gene>
<comment type="caution">
    <text evidence="1">The sequence shown here is derived from an EMBL/GenBank/DDBJ whole genome shotgun (WGS) entry which is preliminary data.</text>
</comment>
<sequence>MAAMVHNPLHEALQQAVRTIGPMIGQIDADLDRPCKMFHSGKVWTGPTGKQFDAQLTQLSTRARASGQAIMEELRLALGRTPAEVTEEEAASIRRKYGFAGST</sequence>
<dbReference type="EMBL" id="BAABDQ010000045">
    <property type="protein sequence ID" value="GAA3609124.1"/>
    <property type="molecule type" value="Genomic_DNA"/>
</dbReference>
<organism evidence="1 2">
    <name type="scientific">Nonomuraea rosea</name>
    <dbReference type="NCBI Taxonomy" id="638574"/>
    <lineage>
        <taxon>Bacteria</taxon>
        <taxon>Bacillati</taxon>
        <taxon>Actinomycetota</taxon>
        <taxon>Actinomycetes</taxon>
        <taxon>Streptosporangiales</taxon>
        <taxon>Streptosporangiaceae</taxon>
        <taxon>Nonomuraea</taxon>
    </lineage>
</organism>
<evidence type="ECO:0000313" key="1">
    <source>
        <dbReference type="EMBL" id="GAA3609124.1"/>
    </source>
</evidence>
<protein>
    <recommendedName>
        <fullName evidence="3">WXG100 family type VII secretion target</fullName>
    </recommendedName>
</protein>
<proteinExistence type="predicted"/>
<dbReference type="RefSeq" id="WP_345575368.1">
    <property type="nucleotide sequence ID" value="NZ_BAABDQ010000045.1"/>
</dbReference>
<dbReference type="Proteomes" id="UP001500630">
    <property type="component" value="Unassembled WGS sequence"/>
</dbReference>
<keyword evidence="2" id="KW-1185">Reference proteome</keyword>